<dbReference type="InterPro" id="IPR013216">
    <property type="entry name" value="Methyltransf_11"/>
</dbReference>
<dbReference type="Gene3D" id="1.10.10.10">
    <property type="entry name" value="Winged helix-like DNA-binding domain superfamily/Winged helix DNA-binding domain"/>
    <property type="match status" value="1"/>
</dbReference>
<comment type="caution">
    <text evidence="2">The sequence shown here is derived from an EMBL/GenBank/DDBJ whole genome shotgun (WGS) entry which is preliminary data.</text>
</comment>
<dbReference type="NCBIfam" id="NF033788">
    <property type="entry name" value="HTH_metalloreg"/>
    <property type="match status" value="1"/>
</dbReference>
<dbReference type="InterPro" id="IPR036390">
    <property type="entry name" value="WH_DNA-bd_sf"/>
</dbReference>
<name>A0A7X1E3G3_9BACT</name>
<dbReference type="InterPro" id="IPR001845">
    <property type="entry name" value="HTH_ArsR_DNA-bd_dom"/>
</dbReference>
<dbReference type="PANTHER" id="PTHR43591">
    <property type="entry name" value="METHYLTRANSFERASE"/>
    <property type="match status" value="1"/>
</dbReference>
<dbReference type="Gene3D" id="3.40.50.150">
    <property type="entry name" value="Vaccinia Virus protein VP39"/>
    <property type="match status" value="1"/>
</dbReference>
<dbReference type="Pfam" id="PF01022">
    <property type="entry name" value="HTH_5"/>
    <property type="match status" value="1"/>
</dbReference>
<dbReference type="CDD" id="cd00090">
    <property type="entry name" value="HTH_ARSR"/>
    <property type="match status" value="1"/>
</dbReference>
<gene>
    <name evidence="2" type="ORF">H5P30_04060</name>
</gene>
<protein>
    <submittedName>
        <fullName evidence="2">Metalloregulator ArsR/SmtB family transcription factor</fullName>
    </submittedName>
</protein>
<dbReference type="PRINTS" id="PR00778">
    <property type="entry name" value="HTHARSR"/>
</dbReference>
<dbReference type="RefSeq" id="WP_185691683.1">
    <property type="nucleotide sequence ID" value="NZ_JACHVA010000040.1"/>
</dbReference>
<dbReference type="SUPFAM" id="SSF53335">
    <property type="entry name" value="S-adenosyl-L-methionine-dependent methyltransferases"/>
    <property type="match status" value="1"/>
</dbReference>
<dbReference type="PANTHER" id="PTHR43591:SF110">
    <property type="entry name" value="RHODANESE DOMAIN-CONTAINING PROTEIN"/>
    <property type="match status" value="1"/>
</dbReference>
<dbReference type="AlphaFoldDB" id="A0A7X1E3G3"/>
<dbReference type="InterPro" id="IPR029063">
    <property type="entry name" value="SAM-dependent_MTases_sf"/>
</dbReference>
<proteinExistence type="predicted"/>
<dbReference type="EMBL" id="JACHVA010000040">
    <property type="protein sequence ID" value="MBC2600949.1"/>
    <property type="molecule type" value="Genomic_DNA"/>
</dbReference>
<dbReference type="CDD" id="cd02440">
    <property type="entry name" value="AdoMet_MTases"/>
    <property type="match status" value="1"/>
</dbReference>
<dbReference type="Proteomes" id="UP000525652">
    <property type="component" value="Unassembled WGS sequence"/>
</dbReference>
<dbReference type="GO" id="GO:0003700">
    <property type="term" value="F:DNA-binding transcription factor activity"/>
    <property type="evidence" value="ECO:0007669"/>
    <property type="project" value="InterPro"/>
</dbReference>
<dbReference type="InterPro" id="IPR036388">
    <property type="entry name" value="WH-like_DNA-bd_sf"/>
</dbReference>
<dbReference type="PROSITE" id="PS50987">
    <property type="entry name" value="HTH_ARSR_2"/>
    <property type="match status" value="1"/>
</dbReference>
<evidence type="ECO:0000313" key="3">
    <source>
        <dbReference type="Proteomes" id="UP000525652"/>
    </source>
</evidence>
<dbReference type="SMART" id="SM00418">
    <property type="entry name" value="HTH_ARSR"/>
    <property type="match status" value="1"/>
</dbReference>
<dbReference type="InterPro" id="IPR011991">
    <property type="entry name" value="ArsR-like_HTH"/>
</dbReference>
<reference evidence="2 3" key="1">
    <citation type="submission" date="2020-07" db="EMBL/GenBank/DDBJ databases">
        <authorList>
            <person name="Feng X."/>
        </authorList>
    </citation>
    <scope>NUCLEOTIDE SEQUENCE [LARGE SCALE GENOMIC DNA]</scope>
    <source>
        <strain evidence="2 3">JCM14086</strain>
    </source>
</reference>
<sequence length="312" mass="34748">MAEGWETLRLLSEPTRARILSLVRREELTVAELQEILGMGQSRISSHLGLLRQGNLVSDRREGKHSFYGLNPSLGGSVRNLVDSALAVAEEDDLFAEDARNLERILARRKQVAEKYFNLVAGRLGRSYCPGRSWQALGHFLLLLSPRIRVADLGAGEGMISQLLARNAEKVFCIDSSPRMVEVGKELAEKNGLKNLQYKLGDIEDVPMKDGSVDLAILSQALHHAEKPKQAISEAFRILKPGGRLAVLDLDEHNFEKARELYADKWLGFSENELYQFLRDAGFRSVEVTPVSREEQEPGFVTLLATGLKPSA</sequence>
<evidence type="ECO:0000259" key="1">
    <source>
        <dbReference type="PROSITE" id="PS50987"/>
    </source>
</evidence>
<organism evidence="2 3">
    <name type="scientific">Puniceicoccus vermicola</name>
    <dbReference type="NCBI Taxonomy" id="388746"/>
    <lineage>
        <taxon>Bacteria</taxon>
        <taxon>Pseudomonadati</taxon>
        <taxon>Verrucomicrobiota</taxon>
        <taxon>Opitutia</taxon>
        <taxon>Puniceicoccales</taxon>
        <taxon>Puniceicoccaceae</taxon>
        <taxon>Puniceicoccus</taxon>
    </lineage>
</organism>
<feature type="domain" description="HTH arsR-type" evidence="1">
    <location>
        <begin position="1"/>
        <end position="93"/>
    </location>
</feature>
<dbReference type="Pfam" id="PF08241">
    <property type="entry name" value="Methyltransf_11"/>
    <property type="match status" value="1"/>
</dbReference>
<keyword evidence="3" id="KW-1185">Reference proteome</keyword>
<evidence type="ECO:0000313" key="2">
    <source>
        <dbReference type="EMBL" id="MBC2600949.1"/>
    </source>
</evidence>
<accession>A0A7X1E3G3</accession>
<dbReference type="SUPFAM" id="SSF46785">
    <property type="entry name" value="Winged helix' DNA-binding domain"/>
    <property type="match status" value="1"/>
</dbReference>